<proteinExistence type="inferred from homology"/>
<feature type="transmembrane region" description="Helical" evidence="6">
    <location>
        <begin position="6"/>
        <end position="29"/>
    </location>
</feature>
<feature type="transmembrane region" description="Helical" evidence="6">
    <location>
        <begin position="89"/>
        <end position="117"/>
    </location>
</feature>
<comment type="caution">
    <text evidence="7">The sequence shown here is derived from an EMBL/GenBank/DDBJ whole genome shotgun (WGS) entry which is preliminary data.</text>
</comment>
<dbReference type="AlphaFoldDB" id="A0AAV5VU05"/>
<keyword evidence="4 6" id="KW-1133">Transmembrane helix</keyword>
<reference evidence="7" key="1">
    <citation type="submission" date="2023-10" db="EMBL/GenBank/DDBJ databases">
        <title>Genome assembly of Pristionchus species.</title>
        <authorList>
            <person name="Yoshida K."/>
            <person name="Sommer R.J."/>
        </authorList>
    </citation>
    <scope>NUCLEOTIDE SEQUENCE</scope>
    <source>
        <strain evidence="7">RS5133</strain>
    </source>
</reference>
<feature type="non-terminal residue" evidence="7">
    <location>
        <position position="145"/>
    </location>
</feature>
<dbReference type="GO" id="GO:0016020">
    <property type="term" value="C:membrane"/>
    <property type="evidence" value="ECO:0007669"/>
    <property type="project" value="UniProtKB-SubCell"/>
</dbReference>
<keyword evidence="8" id="KW-1185">Reference proteome</keyword>
<evidence type="ECO:0000256" key="1">
    <source>
        <dbReference type="ARBA" id="ARBA00004141"/>
    </source>
</evidence>
<evidence type="ECO:0000313" key="8">
    <source>
        <dbReference type="Proteomes" id="UP001432322"/>
    </source>
</evidence>
<gene>
    <name evidence="7" type="ORF">PFISCL1PPCAC_12774</name>
</gene>
<keyword evidence="3 6" id="KW-0812">Transmembrane</keyword>
<accession>A0AAV5VU05</accession>
<evidence type="ECO:0008006" key="9">
    <source>
        <dbReference type="Google" id="ProtNLM"/>
    </source>
</evidence>
<organism evidence="7 8">
    <name type="scientific">Pristionchus fissidentatus</name>
    <dbReference type="NCBI Taxonomy" id="1538716"/>
    <lineage>
        <taxon>Eukaryota</taxon>
        <taxon>Metazoa</taxon>
        <taxon>Ecdysozoa</taxon>
        <taxon>Nematoda</taxon>
        <taxon>Chromadorea</taxon>
        <taxon>Rhabditida</taxon>
        <taxon>Rhabditina</taxon>
        <taxon>Diplogasteromorpha</taxon>
        <taxon>Diplogasteroidea</taxon>
        <taxon>Neodiplogasteridae</taxon>
        <taxon>Pristionchus</taxon>
    </lineage>
</organism>
<evidence type="ECO:0000256" key="3">
    <source>
        <dbReference type="ARBA" id="ARBA00022692"/>
    </source>
</evidence>
<feature type="non-terminal residue" evidence="7">
    <location>
        <position position="1"/>
    </location>
</feature>
<dbReference type="Pfam" id="PF10317">
    <property type="entry name" value="7TM_GPCR_Srd"/>
    <property type="match status" value="1"/>
</dbReference>
<protein>
    <recommendedName>
        <fullName evidence="9">G protein-coupled receptor</fullName>
    </recommendedName>
</protein>
<sequence>VPPLALSAAHFATCAISIVAGTILFGITISGASKNMRSYAILLRCVTLAEISTSIGAFMVFPRIVPLGMEGVACIVSGPVAKLFTDDRIWFAFYVVELHGTVQYNVFMTVCFCYRYYVLKRDPPSEKNTLIFATATFLFTFSIFV</sequence>
<comment type="similarity">
    <text evidence="2">Belongs to the nematode receptor-like protein srd family.</text>
</comment>
<dbReference type="InterPro" id="IPR019421">
    <property type="entry name" value="7TM_GPCR_serpentine_rcpt_Srd"/>
</dbReference>
<evidence type="ECO:0000313" key="7">
    <source>
        <dbReference type="EMBL" id="GMT21477.1"/>
    </source>
</evidence>
<dbReference type="EMBL" id="BTSY01000004">
    <property type="protein sequence ID" value="GMT21477.1"/>
    <property type="molecule type" value="Genomic_DNA"/>
</dbReference>
<dbReference type="Proteomes" id="UP001432322">
    <property type="component" value="Unassembled WGS sequence"/>
</dbReference>
<dbReference type="PANTHER" id="PTHR22945">
    <property type="entry name" value="SERPENTINE RECEPTOR, CLASS D DELTA"/>
    <property type="match status" value="1"/>
</dbReference>
<dbReference type="PANTHER" id="PTHR22945:SF40">
    <property type="entry name" value="SERPENTINE RECEPTOR, CLASS D (DELTA)-RELATED"/>
    <property type="match status" value="1"/>
</dbReference>
<feature type="transmembrane region" description="Helical" evidence="6">
    <location>
        <begin position="41"/>
        <end position="61"/>
    </location>
</feature>
<evidence type="ECO:0000256" key="5">
    <source>
        <dbReference type="ARBA" id="ARBA00023136"/>
    </source>
</evidence>
<keyword evidence="5 6" id="KW-0472">Membrane</keyword>
<evidence type="ECO:0000256" key="4">
    <source>
        <dbReference type="ARBA" id="ARBA00022989"/>
    </source>
</evidence>
<comment type="subcellular location">
    <subcellularLocation>
        <location evidence="1">Membrane</location>
        <topology evidence="1">Multi-pass membrane protein</topology>
    </subcellularLocation>
</comment>
<evidence type="ECO:0000256" key="2">
    <source>
        <dbReference type="ARBA" id="ARBA00009166"/>
    </source>
</evidence>
<name>A0AAV5VU05_9BILA</name>
<evidence type="ECO:0000256" key="6">
    <source>
        <dbReference type="SAM" id="Phobius"/>
    </source>
</evidence>
<dbReference type="InterPro" id="IPR050920">
    <property type="entry name" value="Nematode_rcpt-like_delta"/>
</dbReference>